<proteinExistence type="predicted"/>
<feature type="region of interest" description="Disordered" evidence="1">
    <location>
        <begin position="683"/>
        <end position="707"/>
    </location>
</feature>
<feature type="region of interest" description="Disordered" evidence="1">
    <location>
        <begin position="459"/>
        <end position="493"/>
    </location>
</feature>
<organism evidence="3 4">
    <name type="scientific">Caulochytrium protostelioides</name>
    <dbReference type="NCBI Taxonomy" id="1555241"/>
    <lineage>
        <taxon>Eukaryota</taxon>
        <taxon>Fungi</taxon>
        <taxon>Fungi incertae sedis</taxon>
        <taxon>Chytridiomycota</taxon>
        <taxon>Chytridiomycota incertae sedis</taxon>
        <taxon>Chytridiomycetes</taxon>
        <taxon>Caulochytriales</taxon>
        <taxon>Caulochytriaceae</taxon>
        <taxon>Caulochytrium</taxon>
    </lineage>
</organism>
<evidence type="ECO:0000256" key="1">
    <source>
        <dbReference type="SAM" id="MobiDB-lite"/>
    </source>
</evidence>
<feature type="compositionally biased region" description="Pro residues" evidence="1">
    <location>
        <begin position="688"/>
        <end position="698"/>
    </location>
</feature>
<keyword evidence="2" id="KW-0732">Signal</keyword>
<feature type="chain" id="PRO_5020624378" evidence="2">
    <location>
        <begin position="27"/>
        <end position="761"/>
    </location>
</feature>
<feature type="compositionally biased region" description="Polar residues" evidence="1">
    <location>
        <begin position="474"/>
        <end position="491"/>
    </location>
</feature>
<keyword evidence="4" id="KW-1185">Reference proteome</keyword>
<evidence type="ECO:0000313" key="4">
    <source>
        <dbReference type="Proteomes" id="UP000274922"/>
    </source>
</evidence>
<dbReference type="Proteomes" id="UP000274922">
    <property type="component" value="Unassembled WGS sequence"/>
</dbReference>
<evidence type="ECO:0000313" key="3">
    <source>
        <dbReference type="EMBL" id="RKP03988.1"/>
    </source>
</evidence>
<reference evidence="4" key="1">
    <citation type="journal article" date="2018" name="Nat. Microbiol.">
        <title>Leveraging single-cell genomics to expand the fungal tree of life.</title>
        <authorList>
            <person name="Ahrendt S.R."/>
            <person name="Quandt C.A."/>
            <person name="Ciobanu D."/>
            <person name="Clum A."/>
            <person name="Salamov A."/>
            <person name="Andreopoulos B."/>
            <person name="Cheng J.F."/>
            <person name="Woyke T."/>
            <person name="Pelin A."/>
            <person name="Henrissat B."/>
            <person name="Reynolds N.K."/>
            <person name="Benny G.L."/>
            <person name="Smith M.E."/>
            <person name="James T.Y."/>
            <person name="Grigoriev I.V."/>
        </authorList>
    </citation>
    <scope>NUCLEOTIDE SEQUENCE [LARGE SCALE GENOMIC DNA]</scope>
    <source>
        <strain evidence="4">ATCC 52028</strain>
    </source>
</reference>
<sequence>MLVSLASVGPRALSVFALAAGLMVSASPLNQQVSFHTDADGAGGAGVISSVMGVANGAAEKASDAAAVLTNAVGSSGGSALPAESDIFSSWDDEEIRPGPIIDATVDGYLRVTLISADGVEMPSKYPVPYFAMTVDEHSKHTFTFPEGGAARTAGGHQFVFATGEEPVTQFTFPVRRGDKLVVESMGASNGLWRPSVLGQVHIDLNDDLLSGHPQKHNATFRNVLPSHDKDGYSDLGDEPRGSIFLHLSYYDTKSKLRAKAAAAASASASATPAATGTGDVATATAATAATTPASDAAATDAASSLLNAIITPVTTPAANATAASTLALDAASAVPTVVPTAAVPDAHAAADAASNDAILAQQGLNGPFGSEIPGGSSPDAFSTDALPQTDGESNPFGAHADAAPPPPPTGARPASFSQTMDDAPPVPDSVPAHLSVQQNDASVPPKMALEAPDAGLRTQDDLSEMPSDFPVQASPQDRSQALPQDSSPPTFSAAPKLRLAMLPVIVVDLDKDAVAAATTTAATAEASTTPSTATETLDADVTVLIADATPVPSSLLADMLPTATAIVIVPTRSSGTPTAPTAAMLDEPIVVVPISPSASAPTPTAKLDGVFAPIFVEPSVTEGTRTSDGTDPLSHGLYHSGHHHGGQGAFTVTRTFTKATFVVAGLQADARGVLQEVQPAARVVGPNAPPGPGPSPSTRPGTDVARPTATTYTATQPALQTVDPTLPRDQQIAIMSDNTVAADPFGRPDALPGLTPPSVI</sequence>
<accession>A0A4P9XEN5</accession>
<gene>
    <name evidence="3" type="ORF">CXG81DRAFT_23400</name>
</gene>
<feature type="signal peptide" evidence="2">
    <location>
        <begin position="1"/>
        <end position="26"/>
    </location>
</feature>
<evidence type="ECO:0000256" key="2">
    <source>
        <dbReference type="SAM" id="SignalP"/>
    </source>
</evidence>
<dbReference type="AlphaFoldDB" id="A0A4P9XEN5"/>
<dbReference type="EMBL" id="ML014115">
    <property type="protein sequence ID" value="RKP03988.1"/>
    <property type="molecule type" value="Genomic_DNA"/>
</dbReference>
<protein>
    <submittedName>
        <fullName evidence="3">Uncharacterized protein</fullName>
    </submittedName>
</protein>
<name>A0A4P9XEN5_9FUNG</name>
<feature type="region of interest" description="Disordered" evidence="1">
    <location>
        <begin position="365"/>
        <end position="433"/>
    </location>
</feature>